<dbReference type="InterPro" id="IPR051675">
    <property type="entry name" value="Endo/Exo/Phosphatase_dom_1"/>
</dbReference>
<dbReference type="EMBL" id="UOFG01000025">
    <property type="protein sequence ID" value="VAW58194.1"/>
    <property type="molecule type" value="Genomic_DNA"/>
</dbReference>
<dbReference type="InterPro" id="IPR004509">
    <property type="entry name" value="Competence_ComEA_HhH"/>
</dbReference>
<evidence type="ECO:0000259" key="1">
    <source>
        <dbReference type="SMART" id="SM00278"/>
    </source>
</evidence>
<dbReference type="GO" id="GO:0015628">
    <property type="term" value="P:protein secretion by the type II secretion system"/>
    <property type="evidence" value="ECO:0007669"/>
    <property type="project" value="TreeGrafter"/>
</dbReference>
<dbReference type="Pfam" id="PF12836">
    <property type="entry name" value="HHH_3"/>
    <property type="match status" value="1"/>
</dbReference>
<feature type="domain" description="Helix-hairpin-helix DNA-binding motif class 1" evidence="1">
    <location>
        <begin position="39"/>
        <end position="58"/>
    </location>
</feature>
<dbReference type="InterPro" id="IPR010994">
    <property type="entry name" value="RuvA_2-like"/>
</dbReference>
<organism evidence="2">
    <name type="scientific">hydrothermal vent metagenome</name>
    <dbReference type="NCBI Taxonomy" id="652676"/>
    <lineage>
        <taxon>unclassified sequences</taxon>
        <taxon>metagenomes</taxon>
        <taxon>ecological metagenomes</taxon>
    </lineage>
</organism>
<gene>
    <name evidence="2" type="ORF">MNBD_GAMMA11-1048</name>
</gene>
<dbReference type="GO" id="GO:0006281">
    <property type="term" value="P:DNA repair"/>
    <property type="evidence" value="ECO:0007669"/>
    <property type="project" value="InterPro"/>
</dbReference>
<evidence type="ECO:0000313" key="2">
    <source>
        <dbReference type="EMBL" id="VAW58194.1"/>
    </source>
</evidence>
<dbReference type="GO" id="GO:0015627">
    <property type="term" value="C:type II protein secretion system complex"/>
    <property type="evidence" value="ECO:0007669"/>
    <property type="project" value="TreeGrafter"/>
</dbReference>
<dbReference type="GO" id="GO:0003677">
    <property type="term" value="F:DNA binding"/>
    <property type="evidence" value="ECO:0007669"/>
    <property type="project" value="InterPro"/>
</dbReference>
<dbReference type="PANTHER" id="PTHR21180:SF32">
    <property type="entry name" value="ENDONUCLEASE_EXONUCLEASE_PHOSPHATASE FAMILY DOMAIN-CONTAINING PROTEIN 1"/>
    <property type="match status" value="1"/>
</dbReference>
<dbReference type="SMART" id="SM00278">
    <property type="entry name" value="HhH1"/>
    <property type="match status" value="2"/>
</dbReference>
<dbReference type="NCBIfam" id="TIGR00426">
    <property type="entry name" value="competence protein ComEA helix-hairpin-helix repeat region"/>
    <property type="match status" value="1"/>
</dbReference>
<accession>A0A3B0XPW9</accession>
<name>A0A3B0XPW9_9ZZZZ</name>
<reference evidence="2" key="1">
    <citation type="submission" date="2018-06" db="EMBL/GenBank/DDBJ databases">
        <authorList>
            <person name="Zhirakovskaya E."/>
        </authorList>
    </citation>
    <scope>NUCLEOTIDE SEQUENCE</scope>
</reference>
<dbReference type="SUPFAM" id="SSF47781">
    <property type="entry name" value="RuvA domain 2-like"/>
    <property type="match status" value="1"/>
</dbReference>
<dbReference type="AlphaFoldDB" id="A0A3B0XPW9"/>
<protein>
    <recommendedName>
        <fullName evidence="1">Helix-hairpin-helix DNA-binding motif class 1 domain-containing protein</fullName>
    </recommendedName>
</protein>
<sequence>MKLLKVVSLCVMMLFATGIAFTGSAYADEVNINQADVATLAEHLKGVGEKKAQAIVEYRKQNGPFASVDDLQNVKGISLKTIEKNRQNLSL</sequence>
<proteinExistence type="predicted"/>
<dbReference type="Gene3D" id="1.10.150.280">
    <property type="entry name" value="AF1531-like domain"/>
    <property type="match status" value="1"/>
</dbReference>
<dbReference type="InterPro" id="IPR003583">
    <property type="entry name" value="Hlx-hairpin-Hlx_DNA-bd_motif"/>
</dbReference>
<dbReference type="PANTHER" id="PTHR21180">
    <property type="entry name" value="ENDONUCLEASE/EXONUCLEASE/PHOSPHATASE FAMILY DOMAIN-CONTAINING PROTEIN 1"/>
    <property type="match status" value="1"/>
</dbReference>
<feature type="domain" description="Helix-hairpin-helix DNA-binding motif class 1" evidence="1">
    <location>
        <begin position="69"/>
        <end position="88"/>
    </location>
</feature>